<accession>A0A653BIL5</accession>
<gene>
    <name evidence="1" type="ORF">CALMAC_LOCUS1138</name>
</gene>
<evidence type="ECO:0000313" key="1">
    <source>
        <dbReference type="EMBL" id="VEN35154.1"/>
    </source>
</evidence>
<organism evidence="1 2">
    <name type="scientific">Callosobruchus maculatus</name>
    <name type="common">Southern cowpea weevil</name>
    <name type="synonym">Pulse bruchid</name>
    <dbReference type="NCBI Taxonomy" id="64391"/>
    <lineage>
        <taxon>Eukaryota</taxon>
        <taxon>Metazoa</taxon>
        <taxon>Ecdysozoa</taxon>
        <taxon>Arthropoda</taxon>
        <taxon>Hexapoda</taxon>
        <taxon>Insecta</taxon>
        <taxon>Pterygota</taxon>
        <taxon>Neoptera</taxon>
        <taxon>Endopterygota</taxon>
        <taxon>Coleoptera</taxon>
        <taxon>Polyphaga</taxon>
        <taxon>Cucujiformia</taxon>
        <taxon>Chrysomeloidea</taxon>
        <taxon>Chrysomelidae</taxon>
        <taxon>Bruchinae</taxon>
        <taxon>Bruchini</taxon>
        <taxon>Callosobruchus</taxon>
    </lineage>
</organism>
<sequence>RKKSDFLREIKPSIANSEAFYFWCFWDARFQVTLESVVFDGAI</sequence>
<evidence type="ECO:0000313" key="2">
    <source>
        <dbReference type="Proteomes" id="UP000410492"/>
    </source>
</evidence>
<feature type="non-terminal residue" evidence="1">
    <location>
        <position position="1"/>
    </location>
</feature>
<proteinExistence type="predicted"/>
<protein>
    <submittedName>
        <fullName evidence="1">Uncharacterized protein</fullName>
    </submittedName>
</protein>
<dbReference type="EMBL" id="CAACVG010001298">
    <property type="protein sequence ID" value="VEN35154.1"/>
    <property type="molecule type" value="Genomic_DNA"/>
</dbReference>
<reference evidence="1 2" key="1">
    <citation type="submission" date="2019-01" db="EMBL/GenBank/DDBJ databases">
        <authorList>
            <person name="Sayadi A."/>
        </authorList>
    </citation>
    <scope>NUCLEOTIDE SEQUENCE [LARGE SCALE GENOMIC DNA]</scope>
</reference>
<dbReference type="Proteomes" id="UP000410492">
    <property type="component" value="Unassembled WGS sequence"/>
</dbReference>
<keyword evidence="2" id="KW-1185">Reference proteome</keyword>
<dbReference type="AlphaFoldDB" id="A0A653BIL5"/>
<name>A0A653BIL5_CALMS</name>